<protein>
    <submittedName>
        <fullName evidence="2">Uncharacterized protein</fullName>
    </submittedName>
</protein>
<keyword evidence="1" id="KW-0732">Signal</keyword>
<keyword evidence="3" id="KW-1185">Reference proteome</keyword>
<dbReference type="OrthoDB" id="1739343at2"/>
<dbReference type="EMBL" id="LTDM01000027">
    <property type="protein sequence ID" value="OLS02457.1"/>
    <property type="molecule type" value="Genomic_DNA"/>
</dbReference>
<dbReference type="AlphaFoldDB" id="A0A1U7M570"/>
<gene>
    <name evidence="2" type="ORF">TICRE_15750</name>
</gene>
<evidence type="ECO:0000313" key="2">
    <source>
        <dbReference type="EMBL" id="OLS02457.1"/>
    </source>
</evidence>
<name>A0A1U7M570_TISCR</name>
<feature type="chain" id="PRO_5012730593" evidence="1">
    <location>
        <begin position="25"/>
        <end position="150"/>
    </location>
</feature>
<dbReference type="Proteomes" id="UP000186112">
    <property type="component" value="Unassembled WGS sequence"/>
</dbReference>
<accession>A0A1U7M570</accession>
<evidence type="ECO:0000256" key="1">
    <source>
        <dbReference type="SAM" id="SignalP"/>
    </source>
</evidence>
<comment type="caution">
    <text evidence="2">The sequence shown here is derived from an EMBL/GenBank/DDBJ whole genome shotgun (WGS) entry which is preliminary data.</text>
</comment>
<dbReference type="RefSeq" id="WP_075726842.1">
    <property type="nucleotide sequence ID" value="NZ_LTDM01000027.1"/>
</dbReference>
<proteinExistence type="predicted"/>
<feature type="signal peptide" evidence="1">
    <location>
        <begin position="1"/>
        <end position="24"/>
    </location>
</feature>
<evidence type="ECO:0000313" key="3">
    <source>
        <dbReference type="Proteomes" id="UP000186112"/>
    </source>
</evidence>
<sequence>MIKKITIFSLCLCLLSLGSGKVFADGFVEEVLENNLEVNPYMNYISTSSCNLYKQSNDKVTIDCSIEGYKGITTKVSITANLQQYERGKWINIKTFTQSSNSHRTSLSETVSITKGYTYRVSAQVKAYSASDIETRNLISKNIKNQFLIF</sequence>
<reference evidence="2 3" key="1">
    <citation type="submission" date="2016-02" db="EMBL/GenBank/DDBJ databases">
        <title>Genome sequence of Tissierella creatinophila DSM 6911.</title>
        <authorList>
            <person name="Poehlein A."/>
            <person name="Daniel R."/>
        </authorList>
    </citation>
    <scope>NUCLEOTIDE SEQUENCE [LARGE SCALE GENOMIC DNA]</scope>
    <source>
        <strain evidence="2 3">DSM 6911</strain>
    </source>
</reference>
<organism evidence="2 3">
    <name type="scientific">Tissierella creatinophila DSM 6911</name>
    <dbReference type="NCBI Taxonomy" id="1123403"/>
    <lineage>
        <taxon>Bacteria</taxon>
        <taxon>Bacillati</taxon>
        <taxon>Bacillota</taxon>
        <taxon>Tissierellia</taxon>
        <taxon>Tissierellales</taxon>
        <taxon>Tissierellaceae</taxon>
        <taxon>Tissierella</taxon>
    </lineage>
</organism>